<organism evidence="1 2">
    <name type="scientific">Paramecium octaurelia</name>
    <dbReference type="NCBI Taxonomy" id="43137"/>
    <lineage>
        <taxon>Eukaryota</taxon>
        <taxon>Sar</taxon>
        <taxon>Alveolata</taxon>
        <taxon>Ciliophora</taxon>
        <taxon>Intramacronucleata</taxon>
        <taxon>Oligohymenophorea</taxon>
        <taxon>Peniculida</taxon>
        <taxon>Parameciidae</taxon>
        <taxon>Paramecium</taxon>
    </lineage>
</organism>
<evidence type="ECO:0000313" key="1">
    <source>
        <dbReference type="EMBL" id="CAD8138211.1"/>
    </source>
</evidence>
<name>A0A8S1SAE7_PAROT</name>
<proteinExistence type="predicted"/>
<dbReference type="OMA" id="WNEKNTE"/>
<comment type="caution">
    <text evidence="1">The sequence shown here is derived from an EMBL/GenBank/DDBJ whole genome shotgun (WGS) entry which is preliminary data.</text>
</comment>
<dbReference type="AlphaFoldDB" id="A0A8S1SAE7"/>
<keyword evidence="2" id="KW-1185">Reference proteome</keyword>
<gene>
    <name evidence="1" type="ORF">POCTA_138.1.T0090264</name>
</gene>
<accession>A0A8S1SAE7</accession>
<sequence length="188" mass="22603">MFDEDSVYLSQNEISYQNHNEISKNSYQKLKDLVPPQGKVQKLKRNYKSKLWNEKNTELLYRLNAVFSGSIDMIFNYFKNYVDFNITLKKIKQKFKQEQRNNPDKLFDKCKKPKLREKLQKKLEQVAKMQTLNLVPRWSQVSEIDKDQIQGENQQDTEIQQHIFNEINELLKTNKIRQAQQRSQQQSN</sequence>
<dbReference type="OrthoDB" id="308263at2759"/>
<reference evidence="1" key="1">
    <citation type="submission" date="2021-01" db="EMBL/GenBank/DDBJ databases">
        <authorList>
            <consortium name="Genoscope - CEA"/>
            <person name="William W."/>
        </authorList>
    </citation>
    <scope>NUCLEOTIDE SEQUENCE</scope>
</reference>
<evidence type="ECO:0000313" key="2">
    <source>
        <dbReference type="Proteomes" id="UP000683925"/>
    </source>
</evidence>
<dbReference type="Proteomes" id="UP000683925">
    <property type="component" value="Unassembled WGS sequence"/>
</dbReference>
<dbReference type="EMBL" id="CAJJDP010000008">
    <property type="protein sequence ID" value="CAD8138211.1"/>
    <property type="molecule type" value="Genomic_DNA"/>
</dbReference>
<protein>
    <submittedName>
        <fullName evidence="1">Uncharacterized protein</fullName>
    </submittedName>
</protein>